<protein>
    <recommendedName>
        <fullName evidence="11">Ribophorin II</fullName>
    </recommendedName>
    <alternativeName>
        <fullName evidence="10">Ribophorin-2</fullName>
    </alternativeName>
</protein>
<evidence type="ECO:0000256" key="4">
    <source>
        <dbReference type="ARBA" id="ARBA00009038"/>
    </source>
</evidence>
<feature type="transmembrane region" description="Helical" evidence="12">
    <location>
        <begin position="188"/>
        <end position="212"/>
    </location>
</feature>
<comment type="caution">
    <text evidence="16">The sequence shown here is derived from an EMBL/GenBank/DDBJ whole genome shotgun (WGS) entry which is preliminary data.</text>
</comment>
<evidence type="ECO:0000256" key="2">
    <source>
        <dbReference type="ARBA" id="ARBA00004477"/>
    </source>
</evidence>
<dbReference type="EMBL" id="JAQQWE010000002">
    <property type="protein sequence ID" value="KAK7962730.1"/>
    <property type="molecule type" value="Genomic_DNA"/>
</dbReference>
<evidence type="ECO:0000256" key="12">
    <source>
        <dbReference type="SAM" id="Phobius"/>
    </source>
</evidence>
<evidence type="ECO:0000256" key="7">
    <source>
        <dbReference type="ARBA" id="ARBA00022824"/>
    </source>
</evidence>
<comment type="function">
    <text evidence="1">Subunit of the oligosaccharyl transferase (OST) complex that catalyzes the initial transfer of a defined glycan (Glc(3)Man(9)GlcNAc(2) in eukaryotes) from the lipid carrier dolichol-pyrophosphate to an asparagine residue within an Asn-X-Ser/Thr consensus motif in nascent polypeptide chains, the first step in protein N-glycosylation. N-glycosylation occurs cotranslationally and the complex associates with the Sec61 complex at the channel-forming translocon complex that mediates protein translocation across the endoplasmic reticulum (ER). All subunits are required for a maximal enzyme activity.</text>
</comment>
<dbReference type="PANTHER" id="PTHR12640:SF0">
    <property type="entry name" value="DOLICHYL-DIPHOSPHOOLIGOSACCHARIDE--PROTEIN GLYCOSYLTRANSFERASE SUBUNIT 2"/>
    <property type="match status" value="1"/>
</dbReference>
<evidence type="ECO:0000256" key="9">
    <source>
        <dbReference type="ARBA" id="ARBA00023136"/>
    </source>
</evidence>
<name>A0ABR1QS02_9PEZI</name>
<feature type="domain" description="Ribophorin II third" evidence="14">
    <location>
        <begin position="46"/>
        <end position="113"/>
    </location>
</feature>
<feature type="signal peptide" evidence="13">
    <location>
        <begin position="1"/>
        <end position="20"/>
    </location>
</feature>
<evidence type="ECO:0000313" key="16">
    <source>
        <dbReference type="EMBL" id="KAK7962730.1"/>
    </source>
</evidence>
<keyword evidence="5 12" id="KW-0812">Transmembrane</keyword>
<dbReference type="RefSeq" id="XP_066704841.1">
    <property type="nucleotide sequence ID" value="XM_066839777.1"/>
</dbReference>
<feature type="transmembrane region" description="Helical" evidence="12">
    <location>
        <begin position="224"/>
        <end position="246"/>
    </location>
</feature>
<dbReference type="InterPro" id="IPR056790">
    <property type="entry name" value="Ribophorin_II_C"/>
</dbReference>
<evidence type="ECO:0000256" key="11">
    <source>
        <dbReference type="ARBA" id="ARBA00032139"/>
    </source>
</evidence>
<evidence type="ECO:0000256" key="8">
    <source>
        <dbReference type="ARBA" id="ARBA00022989"/>
    </source>
</evidence>
<keyword evidence="6 13" id="KW-0732">Signal</keyword>
<evidence type="ECO:0000259" key="15">
    <source>
        <dbReference type="Pfam" id="PF25147"/>
    </source>
</evidence>
<feature type="domain" description="Ribophorin II C-terminal" evidence="15">
    <location>
        <begin position="178"/>
        <end position="281"/>
    </location>
</feature>
<keyword evidence="17" id="KW-1185">Reference proteome</keyword>
<comment type="similarity">
    <text evidence="4">Belongs to the SWP1 family.</text>
</comment>
<keyword evidence="7" id="KW-0256">Endoplasmic reticulum</keyword>
<evidence type="ECO:0000256" key="5">
    <source>
        <dbReference type="ARBA" id="ARBA00022692"/>
    </source>
</evidence>
<gene>
    <name evidence="16" type="ORF">PG986_003555</name>
</gene>
<dbReference type="Pfam" id="PF25147">
    <property type="entry name" value="Ribophorin_II_C"/>
    <property type="match status" value="1"/>
</dbReference>
<keyword evidence="8 12" id="KW-1133">Transmembrane helix</keyword>
<evidence type="ECO:0000259" key="14">
    <source>
        <dbReference type="Pfam" id="PF23860"/>
    </source>
</evidence>
<evidence type="ECO:0000256" key="3">
    <source>
        <dbReference type="ARBA" id="ARBA00004922"/>
    </source>
</evidence>
<comment type="subcellular location">
    <subcellularLocation>
        <location evidence="2">Endoplasmic reticulum membrane</location>
        <topology evidence="2">Multi-pass membrane protein</topology>
    </subcellularLocation>
</comment>
<evidence type="ECO:0000256" key="6">
    <source>
        <dbReference type="ARBA" id="ARBA00022729"/>
    </source>
</evidence>
<feature type="chain" id="PRO_5045122377" description="Ribophorin II" evidence="13">
    <location>
        <begin position="21"/>
        <end position="286"/>
    </location>
</feature>
<reference evidence="16 17" key="1">
    <citation type="submission" date="2023-01" db="EMBL/GenBank/DDBJ databases">
        <title>Analysis of 21 Apiospora genomes using comparative genomics revels a genus with tremendous synthesis potential of carbohydrate active enzymes and secondary metabolites.</title>
        <authorList>
            <person name="Sorensen T."/>
        </authorList>
    </citation>
    <scope>NUCLEOTIDE SEQUENCE [LARGE SCALE GENOMIC DNA]</scope>
    <source>
        <strain evidence="16 17">CBS 24483</strain>
    </source>
</reference>
<dbReference type="InterPro" id="IPR008814">
    <property type="entry name" value="Swp1"/>
</dbReference>
<dbReference type="GeneID" id="92072839"/>
<comment type="pathway">
    <text evidence="3">Protein modification; protein glycosylation.</text>
</comment>
<evidence type="ECO:0000256" key="1">
    <source>
        <dbReference type="ARBA" id="ARBA00002791"/>
    </source>
</evidence>
<evidence type="ECO:0000313" key="17">
    <source>
        <dbReference type="Proteomes" id="UP001391051"/>
    </source>
</evidence>
<evidence type="ECO:0000256" key="13">
    <source>
        <dbReference type="SAM" id="SignalP"/>
    </source>
</evidence>
<dbReference type="Pfam" id="PF23860">
    <property type="entry name" value="Ribophorin_II_3rd"/>
    <property type="match status" value="1"/>
</dbReference>
<evidence type="ECO:0000256" key="10">
    <source>
        <dbReference type="ARBA" id="ARBA00030078"/>
    </source>
</evidence>
<organism evidence="16 17">
    <name type="scientific">Apiospora aurea</name>
    <dbReference type="NCBI Taxonomy" id="335848"/>
    <lineage>
        <taxon>Eukaryota</taxon>
        <taxon>Fungi</taxon>
        <taxon>Dikarya</taxon>
        <taxon>Ascomycota</taxon>
        <taxon>Pezizomycotina</taxon>
        <taxon>Sordariomycetes</taxon>
        <taxon>Xylariomycetidae</taxon>
        <taxon>Amphisphaeriales</taxon>
        <taxon>Apiosporaceae</taxon>
        <taxon>Apiospora</taxon>
    </lineage>
</organism>
<dbReference type="PANTHER" id="PTHR12640">
    <property type="entry name" value="RIBOPHORIN II"/>
    <property type="match status" value="1"/>
</dbReference>
<feature type="transmembrane region" description="Helical" evidence="12">
    <location>
        <begin position="252"/>
        <end position="271"/>
    </location>
</feature>
<accession>A0ABR1QS02</accession>
<dbReference type="Proteomes" id="UP001391051">
    <property type="component" value="Unassembled WGS sequence"/>
</dbReference>
<keyword evidence="9 12" id="KW-0472">Membrane</keyword>
<sequence length="286" mass="30972">MRFLRSLVPSLLLAAGAAQAASSWGFDEATLAVGSKKADGSVKEKFSEKSLPKKTVDFGRTDTLKIILTAKEGGKAKRPHQAFLTLQEPETGLEAPFVFTTKENGKATVELKHSDLPVQLLKSAKPLKATLTLASFGSSTGYNNRIFDVEIRPDPLAVPPVYEKPLRYGKLEEIHHIFKADPQSPPKVISMVFALIVAAMVPILLIATFALGGNVAHLQKAFSTAPVSHGIFYGSIIAMEFVFYMYYSTWNLFQVLPVIGVVGVVSLLSGSKALGEVQGRRLAGER</sequence>
<proteinExistence type="inferred from homology"/>
<dbReference type="InterPro" id="IPR055374">
    <property type="entry name" value="Ribophorin_II_3rd"/>
</dbReference>